<organism evidence="8">
    <name type="scientific">Medioppia subpectinata</name>
    <dbReference type="NCBI Taxonomy" id="1979941"/>
    <lineage>
        <taxon>Eukaryota</taxon>
        <taxon>Metazoa</taxon>
        <taxon>Ecdysozoa</taxon>
        <taxon>Arthropoda</taxon>
        <taxon>Chelicerata</taxon>
        <taxon>Arachnida</taxon>
        <taxon>Acari</taxon>
        <taxon>Acariformes</taxon>
        <taxon>Sarcoptiformes</taxon>
        <taxon>Oribatida</taxon>
        <taxon>Brachypylina</taxon>
        <taxon>Oppioidea</taxon>
        <taxon>Oppiidae</taxon>
        <taxon>Medioppia</taxon>
    </lineage>
</organism>
<keyword evidence="5 7" id="KW-1133">Transmembrane helix</keyword>
<dbReference type="PANTHER" id="PTHR16024">
    <property type="entry name" value="XK-RELATED PROTEIN"/>
    <property type="match status" value="1"/>
</dbReference>
<evidence type="ECO:0000256" key="2">
    <source>
        <dbReference type="ARBA" id="ARBA00008789"/>
    </source>
</evidence>
<evidence type="ECO:0000256" key="7">
    <source>
        <dbReference type="RuleBase" id="RU910716"/>
    </source>
</evidence>
<feature type="non-terminal residue" evidence="8">
    <location>
        <position position="1"/>
    </location>
</feature>
<accession>A0A7R9QHH8</accession>
<keyword evidence="9" id="KW-1185">Reference proteome</keyword>
<dbReference type="GO" id="GO:0005886">
    <property type="term" value="C:plasma membrane"/>
    <property type="evidence" value="ECO:0007669"/>
    <property type="project" value="UniProtKB-SubCell"/>
</dbReference>
<keyword evidence="6 7" id="KW-0472">Membrane</keyword>
<dbReference type="InterPro" id="IPR050895">
    <property type="entry name" value="XK-related_scramblase"/>
</dbReference>
<feature type="transmembrane region" description="Helical" evidence="7">
    <location>
        <begin position="342"/>
        <end position="363"/>
    </location>
</feature>
<dbReference type="AlphaFoldDB" id="A0A7R9QHH8"/>
<comment type="similarity">
    <text evidence="2 7">Belongs to the XK family.</text>
</comment>
<evidence type="ECO:0000256" key="4">
    <source>
        <dbReference type="ARBA" id="ARBA00022692"/>
    </source>
</evidence>
<feature type="transmembrane region" description="Helical" evidence="7">
    <location>
        <begin position="184"/>
        <end position="205"/>
    </location>
</feature>
<dbReference type="InterPro" id="IPR018629">
    <property type="entry name" value="XK-rel"/>
</dbReference>
<dbReference type="GO" id="GO:1902742">
    <property type="term" value="P:apoptotic process involved in development"/>
    <property type="evidence" value="ECO:0007669"/>
    <property type="project" value="TreeGrafter"/>
</dbReference>
<dbReference type="Pfam" id="PF09815">
    <property type="entry name" value="XK-related"/>
    <property type="match status" value="1"/>
</dbReference>
<feature type="transmembrane region" description="Helical" evidence="7">
    <location>
        <begin position="253"/>
        <end position="273"/>
    </location>
</feature>
<keyword evidence="3" id="KW-1003">Cell membrane</keyword>
<name>A0A7R9QHH8_9ACAR</name>
<feature type="transmembrane region" description="Helical" evidence="7">
    <location>
        <begin position="27"/>
        <end position="50"/>
    </location>
</feature>
<gene>
    <name evidence="8" type="ORF">OSB1V03_LOCUS20037</name>
</gene>
<feature type="transmembrane region" description="Helical" evidence="7">
    <location>
        <begin position="99"/>
        <end position="117"/>
    </location>
</feature>
<evidence type="ECO:0000313" key="9">
    <source>
        <dbReference type="Proteomes" id="UP000759131"/>
    </source>
</evidence>
<feature type="transmembrane region" description="Helical" evidence="7">
    <location>
        <begin position="313"/>
        <end position="330"/>
    </location>
</feature>
<dbReference type="Proteomes" id="UP000759131">
    <property type="component" value="Unassembled WGS sequence"/>
</dbReference>
<feature type="transmembrane region" description="Helical" evidence="7">
    <location>
        <begin position="225"/>
        <end position="246"/>
    </location>
</feature>
<dbReference type="EMBL" id="CAJPIZ010031384">
    <property type="protein sequence ID" value="CAG2120090.1"/>
    <property type="molecule type" value="Genomic_DNA"/>
</dbReference>
<dbReference type="EMBL" id="OC885959">
    <property type="protein sequence ID" value="CAD7644409.1"/>
    <property type="molecule type" value="Genomic_DNA"/>
</dbReference>
<protein>
    <recommendedName>
        <fullName evidence="7">XK-related protein</fullName>
    </recommendedName>
</protein>
<evidence type="ECO:0000256" key="5">
    <source>
        <dbReference type="ARBA" id="ARBA00022989"/>
    </source>
</evidence>
<dbReference type="OrthoDB" id="6136301at2759"/>
<dbReference type="GO" id="GO:0043652">
    <property type="term" value="P:engulfment of apoptotic cell"/>
    <property type="evidence" value="ECO:0007669"/>
    <property type="project" value="TreeGrafter"/>
</dbReference>
<comment type="subcellular location">
    <subcellularLocation>
        <location evidence="1">Cell membrane</location>
        <topology evidence="1">Multi-pass membrane protein</topology>
    </subcellularLocation>
    <subcellularLocation>
        <location evidence="7">Membrane</location>
        <topology evidence="7">Multi-pass membrane protein</topology>
    </subcellularLocation>
</comment>
<evidence type="ECO:0000256" key="3">
    <source>
        <dbReference type="ARBA" id="ARBA00022475"/>
    </source>
</evidence>
<evidence type="ECO:0000313" key="8">
    <source>
        <dbReference type="EMBL" id="CAD7644409.1"/>
    </source>
</evidence>
<feature type="transmembrane region" description="Helical" evidence="7">
    <location>
        <begin position="285"/>
        <end position="301"/>
    </location>
</feature>
<proteinExistence type="inferred from homology"/>
<evidence type="ECO:0000256" key="1">
    <source>
        <dbReference type="ARBA" id="ARBA00004651"/>
    </source>
</evidence>
<keyword evidence="4 7" id="KW-0812">Transmembrane</keyword>
<evidence type="ECO:0000256" key="6">
    <source>
        <dbReference type="ARBA" id="ARBA00023136"/>
    </source>
</evidence>
<reference evidence="8" key="1">
    <citation type="submission" date="2020-11" db="EMBL/GenBank/DDBJ databases">
        <authorList>
            <person name="Tran Van P."/>
        </authorList>
    </citation>
    <scope>NUCLEOTIDE SEQUENCE</scope>
</reference>
<dbReference type="GO" id="GO:0070782">
    <property type="term" value="P:phosphatidylserine exposure on apoptotic cell surface"/>
    <property type="evidence" value="ECO:0007669"/>
    <property type="project" value="TreeGrafter"/>
</dbReference>
<dbReference type="PANTHER" id="PTHR16024:SF6">
    <property type="entry name" value="XK-RELATED PROTEIN"/>
    <property type="match status" value="1"/>
</dbReference>
<sequence length="423" mass="49070">MPFAAESGDFDRVDALPDHMTFTILDVFAILFSIGSFLFDIGTDIAVAAFHCLNQDYWYFGLTLAFVMLPTLVMTGISLRWYVVDSREVGSPPTSNCQWIMRIIFLLLQLGPILRYFDSLMYGLKFRQKNNSKETQKKYFQYMVYEDTDAAMLRLFECFMEAAPQLVLQLYILARGNPHSSDDWTVVAQIVAVLASLVSLSWSLVSYHRALRLSLPDKANMTWPGIAIQFIWRFFSIASRVLALALFASEFRFYISIVCCIHWLIMFLWIVSMRTQFCDNKCEELGYNAVLGVMFIFCYFNPVDRPTRKRYTVYYVFIFFENIILMTFWYTHCDDSKWYKTIAMYGHFASFFVGLCVMSVYYLRFHPSRNVVCCRGGDDCDNSSSASEQSKQNQLKHKLHTTNGLWTTQGRLLHPRPAIPTSI</sequence>
<feature type="transmembrane region" description="Helical" evidence="7">
    <location>
        <begin position="57"/>
        <end position="79"/>
    </location>
</feature>